<dbReference type="Pfam" id="PF04464">
    <property type="entry name" value="Glyphos_transf"/>
    <property type="match status" value="1"/>
</dbReference>
<evidence type="ECO:0000256" key="5">
    <source>
        <dbReference type="ARBA" id="ARBA00022944"/>
    </source>
</evidence>
<sequence>MQKVPRLSLVVPAYKVQGYLSECLESVLGQDYADFEIVAVDDCSPDGSGAILDEYAIRDDRIRVIHLTENVGLGRARNIALENVRGDYVLFLDSDDTLAPGALSAIAGRLEAAGDPEVLIYDYVRTYWNGEVRPNQRARLLKEADGEVFSLAERPQLLDLLQIVCNKAYRRDFIAREGLTFPPGYYEDALWTFRSLIAADRITVLDRVCLLYRQRREGGNILSTVSRKHFDVFEQYRRVFDFLDAREDGTRWRTPLFRKMVDHYLAVLERPGRLPQDARAEFFHRAAADYRDRMPEGFRKPAGARGKKYALLERDAYAGLAGATAAVRIRNTVRGRARATLNRSRRGAMSLYYQSQLRLPRDEYLAVFSAYWSRGVSCNPAAIDSELARLAPHIRRVWAVHPDAADTVPEGVDHVRVGSREYWAAVARATYLVNNVNFPNAVVKREGQIHVQTHHGTPLKTMGLDQQRYPASTSMDFGKLLERCDRWDFSLVSNRFSSAVWERAYPCSYTSLETGYPRNDVLLNSTAGDVREARRELGLSEGTTAFLYLPTYREYQRDFVLRLDPVRLAERLGPDAVLLVRGHYAHHRSDPPAELPADGRILDVSAHPAVERLYLAADCLITDYSSAMFDYANLDRPIVVFADDWDTYSAVRGTYFDVLAQAPGAVATTEEELADVLCSDAWRGERATRARDRFRRRFCDFDDGRAAERTVRHVFLGEPLEALPPLVPLDERTPAPPPGPSRDASAPISVPTSQR</sequence>
<comment type="subcellular location">
    <subcellularLocation>
        <location evidence="1">Cell membrane</location>
        <topology evidence="1">Peripheral membrane protein</topology>
    </subcellularLocation>
</comment>
<dbReference type="CDD" id="cd00761">
    <property type="entry name" value="Glyco_tranf_GTA_type"/>
    <property type="match status" value="1"/>
</dbReference>
<dbReference type="SUPFAM" id="SSF53756">
    <property type="entry name" value="UDP-Glycosyltransferase/glycogen phosphorylase"/>
    <property type="match status" value="1"/>
</dbReference>
<dbReference type="RefSeq" id="WP_234512649.1">
    <property type="nucleotide sequence ID" value="NZ_BAAAUF010000073.1"/>
</dbReference>
<dbReference type="Gene3D" id="3.40.50.12580">
    <property type="match status" value="1"/>
</dbReference>
<dbReference type="Proteomes" id="UP001501532">
    <property type="component" value="Unassembled WGS sequence"/>
</dbReference>
<comment type="similarity">
    <text evidence="2">Belongs to the CDP-glycerol glycerophosphotransferase family.</text>
</comment>
<dbReference type="PANTHER" id="PTHR37316">
    <property type="entry name" value="TEICHOIC ACID GLYCEROL-PHOSPHATE PRIMASE"/>
    <property type="match status" value="1"/>
</dbReference>
<dbReference type="Gene3D" id="3.40.50.11820">
    <property type="match status" value="1"/>
</dbReference>
<dbReference type="PANTHER" id="PTHR37316:SF3">
    <property type="entry name" value="TEICHOIC ACID GLYCEROL-PHOSPHATE TRANSFERASE"/>
    <property type="match status" value="1"/>
</dbReference>
<organism evidence="9 10">
    <name type="scientific">Streptomyces glomeratus</name>
    <dbReference type="NCBI Taxonomy" id="284452"/>
    <lineage>
        <taxon>Bacteria</taxon>
        <taxon>Bacillati</taxon>
        <taxon>Actinomycetota</taxon>
        <taxon>Actinomycetes</taxon>
        <taxon>Kitasatosporales</taxon>
        <taxon>Streptomycetaceae</taxon>
        <taxon>Streptomyces</taxon>
    </lineage>
</organism>
<dbReference type="InterPro" id="IPR029044">
    <property type="entry name" value="Nucleotide-diphossugar_trans"/>
</dbReference>
<gene>
    <name evidence="9" type="ORF">GCM10010448_63690</name>
</gene>
<evidence type="ECO:0000313" key="10">
    <source>
        <dbReference type="Proteomes" id="UP001501532"/>
    </source>
</evidence>
<accession>A0ABP6M4F0</accession>
<dbReference type="InterPro" id="IPR043148">
    <property type="entry name" value="TagF_C"/>
</dbReference>
<evidence type="ECO:0000256" key="1">
    <source>
        <dbReference type="ARBA" id="ARBA00004202"/>
    </source>
</evidence>
<dbReference type="Pfam" id="PF00535">
    <property type="entry name" value="Glycos_transf_2"/>
    <property type="match status" value="1"/>
</dbReference>
<evidence type="ECO:0000313" key="9">
    <source>
        <dbReference type="EMBL" id="GAA3072095.1"/>
    </source>
</evidence>
<evidence type="ECO:0000256" key="6">
    <source>
        <dbReference type="ARBA" id="ARBA00023136"/>
    </source>
</evidence>
<dbReference type="EMBL" id="BAAAUF010000073">
    <property type="protein sequence ID" value="GAA3072095.1"/>
    <property type="molecule type" value="Genomic_DNA"/>
</dbReference>
<keyword evidence="3" id="KW-1003">Cell membrane</keyword>
<dbReference type="InterPro" id="IPR007554">
    <property type="entry name" value="Glycerophosphate_synth"/>
</dbReference>
<dbReference type="InterPro" id="IPR001173">
    <property type="entry name" value="Glyco_trans_2-like"/>
</dbReference>
<dbReference type="InterPro" id="IPR051612">
    <property type="entry name" value="Teichoic_Acid_Biosynth"/>
</dbReference>
<dbReference type="InterPro" id="IPR043149">
    <property type="entry name" value="TagF_N"/>
</dbReference>
<evidence type="ECO:0000256" key="7">
    <source>
        <dbReference type="SAM" id="MobiDB-lite"/>
    </source>
</evidence>
<reference evidence="10" key="1">
    <citation type="journal article" date="2019" name="Int. J. Syst. Evol. Microbiol.">
        <title>The Global Catalogue of Microorganisms (GCM) 10K type strain sequencing project: providing services to taxonomists for standard genome sequencing and annotation.</title>
        <authorList>
            <consortium name="The Broad Institute Genomics Platform"/>
            <consortium name="The Broad Institute Genome Sequencing Center for Infectious Disease"/>
            <person name="Wu L."/>
            <person name="Ma J."/>
        </authorList>
    </citation>
    <scope>NUCLEOTIDE SEQUENCE [LARGE SCALE GENOMIC DNA]</scope>
    <source>
        <strain evidence="10">JCM 9091</strain>
    </source>
</reference>
<dbReference type="Gene3D" id="3.90.550.10">
    <property type="entry name" value="Spore Coat Polysaccharide Biosynthesis Protein SpsA, Chain A"/>
    <property type="match status" value="1"/>
</dbReference>
<keyword evidence="4" id="KW-0808">Transferase</keyword>
<feature type="region of interest" description="Disordered" evidence="7">
    <location>
        <begin position="725"/>
        <end position="755"/>
    </location>
</feature>
<keyword evidence="6" id="KW-0472">Membrane</keyword>
<comment type="caution">
    <text evidence="9">The sequence shown here is derived from an EMBL/GenBank/DDBJ whole genome shotgun (WGS) entry which is preliminary data.</text>
</comment>
<feature type="domain" description="Glycosyltransferase 2-like" evidence="8">
    <location>
        <begin position="8"/>
        <end position="173"/>
    </location>
</feature>
<keyword evidence="10" id="KW-1185">Reference proteome</keyword>
<dbReference type="SUPFAM" id="SSF53448">
    <property type="entry name" value="Nucleotide-diphospho-sugar transferases"/>
    <property type="match status" value="1"/>
</dbReference>
<evidence type="ECO:0000256" key="3">
    <source>
        <dbReference type="ARBA" id="ARBA00022475"/>
    </source>
</evidence>
<evidence type="ECO:0000259" key="8">
    <source>
        <dbReference type="Pfam" id="PF00535"/>
    </source>
</evidence>
<evidence type="ECO:0000256" key="4">
    <source>
        <dbReference type="ARBA" id="ARBA00022679"/>
    </source>
</evidence>
<keyword evidence="5" id="KW-0777">Teichoic acid biosynthesis</keyword>
<proteinExistence type="inferred from homology"/>
<evidence type="ECO:0000256" key="2">
    <source>
        <dbReference type="ARBA" id="ARBA00010488"/>
    </source>
</evidence>
<name>A0ABP6M4F0_9ACTN</name>
<protein>
    <submittedName>
        <fullName evidence="9">Bifunctional glycosyltransferase/CDP-glycerol:glycerophosphate glycerophosphotransferase</fullName>
    </submittedName>
</protein>